<dbReference type="PANTHER" id="PTHR47988">
    <property type="entry name" value="SOMATIC EMBRYOGENESIS RECEPTOR KINASE 1"/>
    <property type="match status" value="1"/>
</dbReference>
<dbReference type="Pfam" id="PF00560">
    <property type="entry name" value="LRR_1"/>
    <property type="match status" value="1"/>
</dbReference>
<organism evidence="2 3">
    <name type="scientific">Stylosanthes scabra</name>
    <dbReference type="NCBI Taxonomy" id="79078"/>
    <lineage>
        <taxon>Eukaryota</taxon>
        <taxon>Viridiplantae</taxon>
        <taxon>Streptophyta</taxon>
        <taxon>Embryophyta</taxon>
        <taxon>Tracheophyta</taxon>
        <taxon>Spermatophyta</taxon>
        <taxon>Magnoliopsida</taxon>
        <taxon>eudicotyledons</taxon>
        <taxon>Gunneridae</taxon>
        <taxon>Pentapetalae</taxon>
        <taxon>rosids</taxon>
        <taxon>fabids</taxon>
        <taxon>Fabales</taxon>
        <taxon>Fabaceae</taxon>
        <taxon>Papilionoideae</taxon>
        <taxon>50 kb inversion clade</taxon>
        <taxon>dalbergioids sensu lato</taxon>
        <taxon>Dalbergieae</taxon>
        <taxon>Pterocarpus clade</taxon>
        <taxon>Stylosanthes</taxon>
    </lineage>
</organism>
<keyword evidence="1" id="KW-0732">Signal</keyword>
<feature type="non-terminal residue" evidence="2">
    <location>
        <position position="1"/>
    </location>
</feature>
<name>A0ABU6SXH8_9FABA</name>
<comment type="caution">
    <text evidence="2">The sequence shown here is derived from an EMBL/GenBank/DDBJ whole genome shotgun (WGS) entry which is preliminary data.</text>
</comment>
<dbReference type="SUPFAM" id="SSF52058">
    <property type="entry name" value="L domain-like"/>
    <property type="match status" value="1"/>
</dbReference>
<protein>
    <submittedName>
        <fullName evidence="2">Uncharacterized protein</fullName>
    </submittedName>
</protein>
<dbReference type="Proteomes" id="UP001341840">
    <property type="component" value="Unassembled WGS sequence"/>
</dbReference>
<dbReference type="Gene3D" id="3.80.10.10">
    <property type="entry name" value="Ribonuclease Inhibitor"/>
    <property type="match status" value="1"/>
</dbReference>
<accession>A0ABU6SXH8</accession>
<dbReference type="EMBL" id="JASCZI010062385">
    <property type="protein sequence ID" value="MED6140428.1"/>
    <property type="molecule type" value="Genomic_DNA"/>
</dbReference>
<evidence type="ECO:0000256" key="1">
    <source>
        <dbReference type="ARBA" id="ARBA00022729"/>
    </source>
</evidence>
<gene>
    <name evidence="2" type="ORF">PIB30_093148</name>
</gene>
<dbReference type="InterPro" id="IPR001611">
    <property type="entry name" value="Leu-rich_rpt"/>
</dbReference>
<evidence type="ECO:0000313" key="3">
    <source>
        <dbReference type="Proteomes" id="UP001341840"/>
    </source>
</evidence>
<proteinExistence type="predicted"/>
<evidence type="ECO:0000313" key="2">
    <source>
        <dbReference type="EMBL" id="MED6140428.1"/>
    </source>
</evidence>
<dbReference type="InterPro" id="IPR032675">
    <property type="entry name" value="LRR_dom_sf"/>
</dbReference>
<reference evidence="2 3" key="1">
    <citation type="journal article" date="2023" name="Plants (Basel)">
        <title>Bridging the Gap: Combining Genomics and Transcriptomics Approaches to Understand Stylosanthes scabra, an Orphan Legume from the Brazilian Caatinga.</title>
        <authorList>
            <person name="Ferreira-Neto J.R.C."/>
            <person name="da Silva M.D."/>
            <person name="Binneck E."/>
            <person name="de Melo N.F."/>
            <person name="da Silva R.H."/>
            <person name="de Melo A.L.T.M."/>
            <person name="Pandolfi V."/>
            <person name="Bustamante F.O."/>
            <person name="Brasileiro-Vidal A.C."/>
            <person name="Benko-Iseppon A.M."/>
        </authorList>
    </citation>
    <scope>NUCLEOTIDE SEQUENCE [LARGE SCALE GENOMIC DNA]</scope>
    <source>
        <tissue evidence="2">Leaves</tissue>
    </source>
</reference>
<keyword evidence="3" id="KW-1185">Reference proteome</keyword>
<sequence length="71" mass="7856">DCIARTYLVHYFQEIVILVPICRLLKNNAISDQIPAAIGKLKKLEPLDLSNNAFRGEIPSSLGGLTSLNYL</sequence>